<reference evidence="8 9" key="1">
    <citation type="submission" date="2018-05" db="EMBL/GenBank/DDBJ databases">
        <title>Genomic Encyclopedia of Type Strains, Phase IV (KMG-IV): sequencing the most valuable type-strain genomes for metagenomic binning, comparative biology and taxonomic classification.</title>
        <authorList>
            <person name="Goeker M."/>
        </authorList>
    </citation>
    <scope>NUCLEOTIDE SEQUENCE [LARGE SCALE GENOMIC DNA]</scope>
    <source>
        <strain evidence="8 9">DSM 25134</strain>
    </source>
</reference>
<dbReference type="PANTHER" id="PTHR30477">
    <property type="entry name" value="ABC-TRANSPORTER METAL-BINDING PROTEIN"/>
    <property type="match status" value="1"/>
</dbReference>
<feature type="transmembrane region" description="Helical" evidence="7">
    <location>
        <begin position="241"/>
        <end position="258"/>
    </location>
</feature>
<keyword evidence="9" id="KW-1185">Reference proteome</keyword>
<dbReference type="Pfam" id="PF00950">
    <property type="entry name" value="ABC-3"/>
    <property type="match status" value="1"/>
</dbReference>
<feature type="transmembrane region" description="Helical" evidence="7">
    <location>
        <begin position="211"/>
        <end position="235"/>
    </location>
</feature>
<feature type="transmembrane region" description="Helical" evidence="7">
    <location>
        <begin position="6"/>
        <end position="30"/>
    </location>
</feature>
<feature type="transmembrane region" description="Helical" evidence="7">
    <location>
        <begin position="85"/>
        <end position="108"/>
    </location>
</feature>
<dbReference type="PANTHER" id="PTHR30477:SF13">
    <property type="entry name" value="IRON TRANSPORT SYSTEM MEMBRANE PROTEIN HI_0360-RELATED"/>
    <property type="match status" value="1"/>
</dbReference>
<gene>
    <name evidence="8" type="ORF">DFR38_13414</name>
</gene>
<dbReference type="GO" id="GO:0043190">
    <property type="term" value="C:ATP-binding cassette (ABC) transporter complex"/>
    <property type="evidence" value="ECO:0007669"/>
    <property type="project" value="InterPro"/>
</dbReference>
<dbReference type="EMBL" id="QJKC01000034">
    <property type="protein sequence ID" value="PXX38629.1"/>
    <property type="molecule type" value="Genomic_DNA"/>
</dbReference>
<dbReference type="OrthoDB" id="2375762at2"/>
<dbReference type="RefSeq" id="WP_059285576.1">
    <property type="nucleotide sequence ID" value="NZ_LNQU01000032.1"/>
</dbReference>
<dbReference type="SUPFAM" id="SSF81345">
    <property type="entry name" value="ABC transporter involved in vitamin B12 uptake, BtuC"/>
    <property type="match status" value="1"/>
</dbReference>
<dbReference type="GO" id="GO:0055085">
    <property type="term" value="P:transmembrane transport"/>
    <property type="evidence" value="ECO:0007669"/>
    <property type="project" value="InterPro"/>
</dbReference>
<evidence type="ECO:0000256" key="6">
    <source>
        <dbReference type="RuleBase" id="RU003943"/>
    </source>
</evidence>
<feature type="transmembrane region" description="Helical" evidence="7">
    <location>
        <begin position="42"/>
        <end position="65"/>
    </location>
</feature>
<keyword evidence="6" id="KW-0813">Transport</keyword>
<dbReference type="Proteomes" id="UP000248395">
    <property type="component" value="Unassembled WGS sequence"/>
</dbReference>
<evidence type="ECO:0000256" key="2">
    <source>
        <dbReference type="ARBA" id="ARBA00008034"/>
    </source>
</evidence>
<organism evidence="8 9">
    <name type="scientific">Aquitalea magnusonii</name>
    <dbReference type="NCBI Taxonomy" id="332411"/>
    <lineage>
        <taxon>Bacteria</taxon>
        <taxon>Pseudomonadati</taxon>
        <taxon>Pseudomonadota</taxon>
        <taxon>Betaproteobacteria</taxon>
        <taxon>Neisseriales</taxon>
        <taxon>Chromobacteriaceae</taxon>
        <taxon>Aquitalea</taxon>
    </lineage>
</organism>
<feature type="transmembrane region" description="Helical" evidence="7">
    <location>
        <begin position="128"/>
        <end position="151"/>
    </location>
</feature>
<comment type="similarity">
    <text evidence="2 6">Belongs to the ABC-3 integral membrane protein family.</text>
</comment>
<accession>A0A318IT05</accession>
<comment type="subcellular location">
    <subcellularLocation>
        <location evidence="6">Cell membrane</location>
        <topology evidence="6">Multi-pass membrane protein</topology>
    </subcellularLocation>
    <subcellularLocation>
        <location evidence="1">Membrane</location>
        <topology evidence="1">Multi-pass membrane protein</topology>
    </subcellularLocation>
</comment>
<dbReference type="Gene3D" id="1.10.3470.10">
    <property type="entry name" value="ABC transporter involved in vitamin B12 uptake, BtuC"/>
    <property type="match status" value="1"/>
</dbReference>
<keyword evidence="4 7" id="KW-1133">Transmembrane helix</keyword>
<comment type="caution">
    <text evidence="8">The sequence shown here is derived from an EMBL/GenBank/DDBJ whole genome shotgun (WGS) entry which is preliminary data.</text>
</comment>
<protein>
    <submittedName>
        <fullName evidence="8">Zinc/manganese transport system permease protein</fullName>
    </submittedName>
</protein>
<dbReference type="AlphaFoldDB" id="A0A318IT05"/>
<name>A0A318IT05_9NEIS</name>
<sequence length="271" mass="28505">MLEFDFMQNAFIAGGLVSVLAGVVGFFLVMRGQTFAGHALSHVGFAGATGAALLGLSPMWGLIWVTLLGGVSMGALGERLQGSDIVIGTILSLALGLGMLFLHFFTAYATQATALLFGNVLGVNTDTLWTLAWLGMACLLLLAIMARPLVFASLQPELAEAKGVSLRQVSMLFLAIVALTTAECIQIVGVLLVFTLMVGPAATAQKLTSHLGTGVLLAALLALAEAWLGITLAFYTDWPTSFWITALSSSAYLAVTVLRMQRNRRPLASAV</sequence>
<evidence type="ECO:0000256" key="4">
    <source>
        <dbReference type="ARBA" id="ARBA00022989"/>
    </source>
</evidence>
<feature type="transmembrane region" description="Helical" evidence="7">
    <location>
        <begin position="171"/>
        <end position="199"/>
    </location>
</feature>
<evidence type="ECO:0000256" key="1">
    <source>
        <dbReference type="ARBA" id="ARBA00004141"/>
    </source>
</evidence>
<keyword evidence="5 7" id="KW-0472">Membrane</keyword>
<evidence type="ECO:0000256" key="3">
    <source>
        <dbReference type="ARBA" id="ARBA00022692"/>
    </source>
</evidence>
<proteinExistence type="inferred from homology"/>
<evidence type="ECO:0000313" key="8">
    <source>
        <dbReference type="EMBL" id="PXX38629.1"/>
    </source>
</evidence>
<evidence type="ECO:0000256" key="7">
    <source>
        <dbReference type="SAM" id="Phobius"/>
    </source>
</evidence>
<dbReference type="InterPro" id="IPR037294">
    <property type="entry name" value="ABC_BtuC-like"/>
</dbReference>
<keyword evidence="3 6" id="KW-0812">Transmembrane</keyword>
<evidence type="ECO:0000313" key="9">
    <source>
        <dbReference type="Proteomes" id="UP000248395"/>
    </source>
</evidence>
<dbReference type="GO" id="GO:0010043">
    <property type="term" value="P:response to zinc ion"/>
    <property type="evidence" value="ECO:0007669"/>
    <property type="project" value="TreeGrafter"/>
</dbReference>
<evidence type="ECO:0000256" key="5">
    <source>
        <dbReference type="ARBA" id="ARBA00023136"/>
    </source>
</evidence>
<dbReference type="InterPro" id="IPR001626">
    <property type="entry name" value="ABC_TroCD"/>
</dbReference>